<sequence>MPPTKTTKGKSRLSGTSSSKTSKASSPPYPFKSAPASLEPFYATLPPGHVYITHIDPRPAAFKRKLFLVPVALNLAVAALFVWRLAYITPYYLALFASTLGYANETTLRAADLGYGELARVVLRRAASFLLDFVLALFVWPWPYEFLVGSTPRASPVAWRWAVGFREKEVYVRRSRDGWDGVLRAKGVDLFDGEVREAREGKEEVLARVRAATAPMLMQQKSGYLTMNGDWDLDWRGMMDATRLVDEKEVPLDAFGTVALLHHGKFGWVCVDLGNGETVEQEERRKQVLAFRDALTGLGKEDLFFRWVEMIQFETTQPGGFTPEKQVVAAQKIRDLFKSNDVDFDGLWKETVGTDGLAGMP</sequence>
<feature type="region of interest" description="Disordered" evidence="1">
    <location>
        <begin position="1"/>
        <end position="30"/>
    </location>
</feature>
<evidence type="ECO:0000313" key="3">
    <source>
        <dbReference type="EMBL" id="KAK4157679.1"/>
    </source>
</evidence>
<keyword evidence="2" id="KW-0812">Transmembrane</keyword>
<comment type="caution">
    <text evidence="3">The sequence shown here is derived from an EMBL/GenBank/DDBJ whole genome shotgun (WGS) entry which is preliminary data.</text>
</comment>
<gene>
    <name evidence="3" type="ORF">C8A00DRAFT_29363</name>
</gene>
<evidence type="ECO:0000256" key="1">
    <source>
        <dbReference type="SAM" id="MobiDB-lite"/>
    </source>
</evidence>
<evidence type="ECO:0000313" key="4">
    <source>
        <dbReference type="Proteomes" id="UP001302745"/>
    </source>
</evidence>
<feature type="transmembrane region" description="Helical" evidence="2">
    <location>
        <begin position="66"/>
        <end position="85"/>
    </location>
</feature>
<evidence type="ECO:0000256" key="2">
    <source>
        <dbReference type="SAM" id="Phobius"/>
    </source>
</evidence>
<protein>
    <submittedName>
        <fullName evidence="3">Uncharacterized protein</fullName>
    </submittedName>
</protein>
<dbReference type="EMBL" id="MU856847">
    <property type="protein sequence ID" value="KAK4157679.1"/>
    <property type="molecule type" value="Genomic_DNA"/>
</dbReference>
<keyword evidence="2" id="KW-1133">Transmembrane helix</keyword>
<proteinExistence type="predicted"/>
<dbReference type="Proteomes" id="UP001302745">
    <property type="component" value="Unassembled WGS sequence"/>
</dbReference>
<name>A0AAN6VU33_9PEZI</name>
<keyword evidence="2" id="KW-0472">Membrane</keyword>
<accession>A0AAN6VU33</accession>
<reference evidence="3" key="1">
    <citation type="journal article" date="2023" name="Mol. Phylogenet. Evol.">
        <title>Genome-scale phylogeny and comparative genomics of the fungal order Sordariales.</title>
        <authorList>
            <person name="Hensen N."/>
            <person name="Bonometti L."/>
            <person name="Westerberg I."/>
            <person name="Brannstrom I.O."/>
            <person name="Guillou S."/>
            <person name="Cros-Aarteil S."/>
            <person name="Calhoun S."/>
            <person name="Haridas S."/>
            <person name="Kuo A."/>
            <person name="Mondo S."/>
            <person name="Pangilinan J."/>
            <person name="Riley R."/>
            <person name="LaButti K."/>
            <person name="Andreopoulos B."/>
            <person name="Lipzen A."/>
            <person name="Chen C."/>
            <person name="Yan M."/>
            <person name="Daum C."/>
            <person name="Ng V."/>
            <person name="Clum A."/>
            <person name="Steindorff A."/>
            <person name="Ohm R.A."/>
            <person name="Martin F."/>
            <person name="Silar P."/>
            <person name="Natvig D.O."/>
            <person name="Lalanne C."/>
            <person name="Gautier V."/>
            <person name="Ament-Velasquez S.L."/>
            <person name="Kruys A."/>
            <person name="Hutchinson M.I."/>
            <person name="Powell A.J."/>
            <person name="Barry K."/>
            <person name="Miller A.N."/>
            <person name="Grigoriev I.V."/>
            <person name="Debuchy R."/>
            <person name="Gladieux P."/>
            <person name="Hiltunen Thoren M."/>
            <person name="Johannesson H."/>
        </authorList>
    </citation>
    <scope>NUCLEOTIDE SEQUENCE</scope>
    <source>
        <strain evidence="3">CBS 538.74</strain>
    </source>
</reference>
<dbReference type="AlphaFoldDB" id="A0AAN6VU33"/>
<keyword evidence="4" id="KW-1185">Reference proteome</keyword>
<reference evidence="3" key="2">
    <citation type="submission" date="2023-05" db="EMBL/GenBank/DDBJ databases">
        <authorList>
            <consortium name="Lawrence Berkeley National Laboratory"/>
            <person name="Steindorff A."/>
            <person name="Hensen N."/>
            <person name="Bonometti L."/>
            <person name="Westerberg I."/>
            <person name="Brannstrom I.O."/>
            <person name="Guillou S."/>
            <person name="Cros-Aarteil S."/>
            <person name="Calhoun S."/>
            <person name="Haridas S."/>
            <person name="Kuo A."/>
            <person name="Mondo S."/>
            <person name="Pangilinan J."/>
            <person name="Riley R."/>
            <person name="Labutti K."/>
            <person name="Andreopoulos B."/>
            <person name="Lipzen A."/>
            <person name="Chen C."/>
            <person name="Yanf M."/>
            <person name="Daum C."/>
            <person name="Ng V."/>
            <person name="Clum A."/>
            <person name="Ohm R."/>
            <person name="Martin F."/>
            <person name="Silar P."/>
            <person name="Natvig D."/>
            <person name="Lalanne C."/>
            <person name="Gautier V."/>
            <person name="Ament-Velasquez S.L."/>
            <person name="Kruys A."/>
            <person name="Hutchinson M.I."/>
            <person name="Powell A.J."/>
            <person name="Barry K."/>
            <person name="Miller A.N."/>
            <person name="Grigoriev I.V."/>
            <person name="Debuchy R."/>
            <person name="Gladieux P."/>
            <person name="Thoren M.H."/>
            <person name="Johannesson H."/>
        </authorList>
    </citation>
    <scope>NUCLEOTIDE SEQUENCE</scope>
    <source>
        <strain evidence="3">CBS 538.74</strain>
    </source>
</reference>
<organism evidence="3 4">
    <name type="scientific">Chaetomidium leptoderma</name>
    <dbReference type="NCBI Taxonomy" id="669021"/>
    <lineage>
        <taxon>Eukaryota</taxon>
        <taxon>Fungi</taxon>
        <taxon>Dikarya</taxon>
        <taxon>Ascomycota</taxon>
        <taxon>Pezizomycotina</taxon>
        <taxon>Sordariomycetes</taxon>
        <taxon>Sordariomycetidae</taxon>
        <taxon>Sordariales</taxon>
        <taxon>Chaetomiaceae</taxon>
        <taxon>Chaetomidium</taxon>
    </lineage>
</organism>
<feature type="compositionally biased region" description="Low complexity" evidence="1">
    <location>
        <begin position="1"/>
        <end position="26"/>
    </location>
</feature>